<dbReference type="AlphaFoldDB" id="A0A816FS22"/>
<dbReference type="InterPro" id="IPR059179">
    <property type="entry name" value="MLKL-like_MCAfunc"/>
</dbReference>
<dbReference type="GO" id="GO:0007166">
    <property type="term" value="P:cell surface receptor signaling pathway"/>
    <property type="evidence" value="ECO:0007669"/>
    <property type="project" value="InterPro"/>
</dbReference>
<gene>
    <name evidence="2" type="ORF">XAT740_LOCUS57572</name>
</gene>
<keyword evidence="3" id="KW-1185">Reference proteome</keyword>
<dbReference type="EMBL" id="CAJNOR010011964">
    <property type="protein sequence ID" value="CAF1664826.1"/>
    <property type="molecule type" value="Genomic_DNA"/>
</dbReference>
<dbReference type="Proteomes" id="UP000663828">
    <property type="component" value="Unassembled WGS sequence"/>
</dbReference>
<name>A0A816FS22_ADIRI</name>
<comment type="caution">
    <text evidence="2">The sequence shown here is derived from an EMBL/GenBank/DDBJ whole genome shotgun (WGS) entry which is preliminary data.</text>
</comment>
<feature type="domain" description="Mixed lineage kinase" evidence="1">
    <location>
        <begin position="9"/>
        <end position="121"/>
    </location>
</feature>
<feature type="non-terminal residue" evidence="2">
    <location>
        <position position="129"/>
    </location>
</feature>
<evidence type="ECO:0000313" key="3">
    <source>
        <dbReference type="Proteomes" id="UP000663828"/>
    </source>
</evidence>
<evidence type="ECO:0000259" key="1">
    <source>
        <dbReference type="Pfam" id="PF22215"/>
    </source>
</evidence>
<dbReference type="InterPro" id="IPR036537">
    <property type="entry name" value="Adaptor_Cbl_N_dom_sf"/>
</dbReference>
<protein>
    <recommendedName>
        <fullName evidence="1">Mixed lineage kinase domain-containing protein</fullName>
    </recommendedName>
</protein>
<dbReference type="Pfam" id="PF22215">
    <property type="entry name" value="MLKL_N"/>
    <property type="match status" value="1"/>
</dbReference>
<accession>A0A816FS22</accession>
<sequence>MPSPLDRLFLLRSEIHENVSQVYINKMQCERLCERIDQLIEPLERLEYASSSVMRTETRAILDKFLQCVDDCNHYIEKFKSSDRWYEEAYEYGKSEDKFHELNHRLSQLGQDLCVGLNIQQIFDRKQDR</sequence>
<dbReference type="Gene3D" id="1.20.930.20">
    <property type="entry name" value="Adaptor protein Cbl, N-terminal domain"/>
    <property type="match status" value="1"/>
</dbReference>
<organism evidence="2 3">
    <name type="scientific">Adineta ricciae</name>
    <name type="common">Rotifer</name>
    <dbReference type="NCBI Taxonomy" id="249248"/>
    <lineage>
        <taxon>Eukaryota</taxon>
        <taxon>Metazoa</taxon>
        <taxon>Spiralia</taxon>
        <taxon>Gnathifera</taxon>
        <taxon>Rotifera</taxon>
        <taxon>Eurotatoria</taxon>
        <taxon>Bdelloidea</taxon>
        <taxon>Adinetida</taxon>
        <taxon>Adinetidae</taxon>
        <taxon>Adineta</taxon>
    </lineage>
</organism>
<dbReference type="InterPro" id="IPR054000">
    <property type="entry name" value="MLKL_N"/>
</dbReference>
<proteinExistence type="predicted"/>
<reference evidence="2" key="1">
    <citation type="submission" date="2021-02" db="EMBL/GenBank/DDBJ databases">
        <authorList>
            <person name="Nowell W R."/>
        </authorList>
    </citation>
    <scope>NUCLEOTIDE SEQUENCE</scope>
</reference>
<evidence type="ECO:0000313" key="2">
    <source>
        <dbReference type="EMBL" id="CAF1664826.1"/>
    </source>
</evidence>
<dbReference type="CDD" id="cd21037">
    <property type="entry name" value="MLKL_NTD"/>
    <property type="match status" value="1"/>
</dbReference>